<dbReference type="InterPro" id="IPR018247">
    <property type="entry name" value="EF_Hand_1_Ca_BS"/>
</dbReference>
<evidence type="ECO:0000256" key="2">
    <source>
        <dbReference type="SAM" id="SignalP"/>
    </source>
</evidence>
<name>A0A7C4QL36_9PLAN</name>
<accession>A0A7C4QL36</accession>
<sequence>MRRCSLLAVLLLGTVLAIHTPPNSYAQDSERSERYFRYLDRNSDGQLDPEEFQRISESTRERLLRMGVAGNRPVSRDAFIAGMEGAEEIRRREQAAAESERGSSSDRGASSSRTERGGASGNSRGRSDKVRLTAKLPADYQARDKNGDGQIGLYEWDRVKLAEFRQLDRNGDGFLTPKELLNPTPPAAMSPVMVVGKNGTAAAGPLPAGPAANPYAAPPVPTATAVVPVSEPVPSAEDRLARQAKGFFRSVDKDNDGQISQDEWSASRGVRPMFEKAGVTPAFPLAEAAFVEQFQKIKQNEN</sequence>
<feature type="signal peptide" evidence="2">
    <location>
        <begin position="1"/>
        <end position="26"/>
    </location>
</feature>
<gene>
    <name evidence="4" type="ORF">ENS64_00945</name>
</gene>
<dbReference type="PROSITE" id="PS50222">
    <property type="entry name" value="EF_HAND_2"/>
    <property type="match status" value="2"/>
</dbReference>
<proteinExistence type="predicted"/>
<feature type="chain" id="PRO_5027782247" description="EF-hand domain-containing protein" evidence="2">
    <location>
        <begin position="27"/>
        <end position="302"/>
    </location>
</feature>
<dbReference type="PANTHER" id="PTHR10827:SF52">
    <property type="entry name" value="IP16409P"/>
    <property type="match status" value="1"/>
</dbReference>
<evidence type="ECO:0000256" key="1">
    <source>
        <dbReference type="SAM" id="MobiDB-lite"/>
    </source>
</evidence>
<dbReference type="PANTHER" id="PTHR10827">
    <property type="entry name" value="RETICULOCALBIN"/>
    <property type="match status" value="1"/>
</dbReference>
<dbReference type="InterPro" id="IPR011992">
    <property type="entry name" value="EF-hand-dom_pair"/>
</dbReference>
<dbReference type="Pfam" id="PF13202">
    <property type="entry name" value="EF-hand_5"/>
    <property type="match status" value="3"/>
</dbReference>
<evidence type="ECO:0000259" key="3">
    <source>
        <dbReference type="PROSITE" id="PS50222"/>
    </source>
</evidence>
<feature type="region of interest" description="Disordered" evidence="1">
    <location>
        <begin position="89"/>
        <end position="136"/>
    </location>
</feature>
<dbReference type="AlphaFoldDB" id="A0A7C4QL36"/>
<keyword evidence="2" id="KW-0732">Signal</keyword>
<reference evidence="4" key="1">
    <citation type="journal article" date="2020" name="mSystems">
        <title>Genome- and Community-Level Interaction Insights into Carbon Utilization and Element Cycling Functions of Hydrothermarchaeota in Hydrothermal Sediment.</title>
        <authorList>
            <person name="Zhou Z."/>
            <person name="Liu Y."/>
            <person name="Xu W."/>
            <person name="Pan J."/>
            <person name="Luo Z.H."/>
            <person name="Li M."/>
        </authorList>
    </citation>
    <scope>NUCLEOTIDE SEQUENCE [LARGE SCALE GENOMIC DNA]</scope>
    <source>
        <strain evidence="4">SpSt-508</strain>
    </source>
</reference>
<feature type="domain" description="EF-hand" evidence="3">
    <location>
        <begin position="239"/>
        <end position="274"/>
    </location>
</feature>
<comment type="caution">
    <text evidence="4">The sequence shown here is derived from an EMBL/GenBank/DDBJ whole genome shotgun (WGS) entry which is preliminary data.</text>
</comment>
<organism evidence="4">
    <name type="scientific">Schlesneria paludicola</name>
    <dbReference type="NCBI Taxonomy" id="360056"/>
    <lineage>
        <taxon>Bacteria</taxon>
        <taxon>Pseudomonadati</taxon>
        <taxon>Planctomycetota</taxon>
        <taxon>Planctomycetia</taxon>
        <taxon>Planctomycetales</taxon>
        <taxon>Planctomycetaceae</taxon>
        <taxon>Schlesneria</taxon>
    </lineage>
</organism>
<dbReference type="EMBL" id="DSVQ01000003">
    <property type="protein sequence ID" value="HGT37827.1"/>
    <property type="molecule type" value="Genomic_DNA"/>
</dbReference>
<dbReference type="SUPFAM" id="SSF47473">
    <property type="entry name" value="EF-hand"/>
    <property type="match status" value="1"/>
</dbReference>
<dbReference type="PROSITE" id="PS00018">
    <property type="entry name" value="EF_HAND_1"/>
    <property type="match status" value="3"/>
</dbReference>
<evidence type="ECO:0000313" key="4">
    <source>
        <dbReference type="EMBL" id="HGT37827.1"/>
    </source>
</evidence>
<feature type="domain" description="EF-hand" evidence="3">
    <location>
        <begin position="27"/>
        <end position="62"/>
    </location>
</feature>
<dbReference type="SMART" id="SM00054">
    <property type="entry name" value="EFh"/>
    <property type="match status" value="3"/>
</dbReference>
<dbReference type="Gene3D" id="1.10.238.10">
    <property type="entry name" value="EF-hand"/>
    <property type="match status" value="2"/>
</dbReference>
<dbReference type="GO" id="GO:0005509">
    <property type="term" value="F:calcium ion binding"/>
    <property type="evidence" value="ECO:0007669"/>
    <property type="project" value="InterPro"/>
</dbReference>
<protein>
    <recommendedName>
        <fullName evidence="3">EF-hand domain-containing protein</fullName>
    </recommendedName>
</protein>
<dbReference type="InterPro" id="IPR002048">
    <property type="entry name" value="EF_hand_dom"/>
</dbReference>
<feature type="compositionally biased region" description="Basic and acidic residues" evidence="1">
    <location>
        <begin position="89"/>
        <end position="104"/>
    </location>
</feature>